<feature type="domain" description="FAD dependent oxidoreductase" evidence="5">
    <location>
        <begin position="50"/>
        <end position="363"/>
    </location>
</feature>
<sequence>MQNHLDGLQPQPLRREPQDPHPEPVEGRGSGTTRDDGELTPSRWSRERPVTIIGAGVAGLTLAVTLAERGVPVTLHDRAATLGAGAASWLAGGMLAPHCEAEKADAAIVAPGLAAIDWWAARVPGVERRGTLVVALSRDAGEVARFARRTSGGQRLDATGVAALEPDLAGRFPAGLYFADEAHLDPRRALEALAERFVGLGGTLALNTEVGPEQLAAETGGRVIDCRGAAADDPNLRRVRGEMLILHAPGVSLSRPVRLLHPRHPLYVVPRGHGLFMLGATEIESAATGRITTRSIMDLLNAAVALHPGFGEAEIVETGAGLRPAFPDNLPRIGEGPAGLSINGFYRHGFLLAPAFAGAAADRLMADATRRVA</sequence>
<feature type="region of interest" description="Disordered" evidence="4">
    <location>
        <begin position="1"/>
        <end position="46"/>
    </location>
</feature>
<dbReference type="GO" id="GO:0005737">
    <property type="term" value="C:cytoplasm"/>
    <property type="evidence" value="ECO:0007669"/>
    <property type="project" value="TreeGrafter"/>
</dbReference>
<dbReference type="InterPro" id="IPR036188">
    <property type="entry name" value="FAD/NAD-bd_sf"/>
</dbReference>
<evidence type="ECO:0000256" key="2">
    <source>
        <dbReference type="ARBA" id="ARBA00022977"/>
    </source>
</evidence>
<protein>
    <submittedName>
        <fullName evidence="6">Glycine oxidase ThiO</fullName>
    </submittedName>
</protein>
<keyword evidence="3" id="KW-0560">Oxidoreductase</keyword>
<name>A0A916XVX0_9HYPH</name>
<dbReference type="Gene3D" id="3.50.50.60">
    <property type="entry name" value="FAD/NAD(P)-binding domain"/>
    <property type="match status" value="1"/>
</dbReference>
<organism evidence="6 7">
    <name type="scientific">Aureimonas glaciei</name>
    <dbReference type="NCBI Taxonomy" id="1776957"/>
    <lineage>
        <taxon>Bacteria</taxon>
        <taxon>Pseudomonadati</taxon>
        <taxon>Pseudomonadota</taxon>
        <taxon>Alphaproteobacteria</taxon>
        <taxon>Hyphomicrobiales</taxon>
        <taxon>Aurantimonadaceae</taxon>
        <taxon>Aureimonas</taxon>
    </lineage>
</organism>
<keyword evidence="2" id="KW-0784">Thiamine biosynthesis</keyword>
<keyword evidence="7" id="KW-1185">Reference proteome</keyword>
<dbReference type="Proteomes" id="UP000613160">
    <property type="component" value="Unassembled WGS sequence"/>
</dbReference>
<evidence type="ECO:0000313" key="7">
    <source>
        <dbReference type="Proteomes" id="UP000613160"/>
    </source>
</evidence>
<accession>A0A916XVX0</accession>
<dbReference type="InterPro" id="IPR012727">
    <property type="entry name" value="Gly_oxidase_ThiO"/>
</dbReference>
<evidence type="ECO:0000256" key="3">
    <source>
        <dbReference type="ARBA" id="ARBA00023002"/>
    </source>
</evidence>
<dbReference type="SUPFAM" id="SSF51971">
    <property type="entry name" value="Nucleotide-binding domain"/>
    <property type="match status" value="1"/>
</dbReference>
<evidence type="ECO:0000259" key="5">
    <source>
        <dbReference type="Pfam" id="PF01266"/>
    </source>
</evidence>
<comment type="pathway">
    <text evidence="1">Cofactor biosynthesis; thiamine diphosphate biosynthesis.</text>
</comment>
<dbReference type="PANTHER" id="PTHR13847">
    <property type="entry name" value="SARCOSINE DEHYDROGENASE-RELATED"/>
    <property type="match status" value="1"/>
</dbReference>
<dbReference type="RefSeq" id="WP_373289567.1">
    <property type="nucleotide sequence ID" value="NZ_BMJJ01000004.1"/>
</dbReference>
<dbReference type="GO" id="GO:0016491">
    <property type="term" value="F:oxidoreductase activity"/>
    <property type="evidence" value="ECO:0007669"/>
    <property type="project" value="UniProtKB-KW"/>
</dbReference>
<dbReference type="Gene3D" id="3.30.9.10">
    <property type="entry name" value="D-Amino Acid Oxidase, subunit A, domain 2"/>
    <property type="match status" value="1"/>
</dbReference>
<dbReference type="EMBL" id="BMJJ01000004">
    <property type="protein sequence ID" value="GGD16778.1"/>
    <property type="molecule type" value="Genomic_DNA"/>
</dbReference>
<evidence type="ECO:0000256" key="4">
    <source>
        <dbReference type="SAM" id="MobiDB-lite"/>
    </source>
</evidence>
<reference evidence="6" key="1">
    <citation type="journal article" date="2014" name="Int. J. Syst. Evol. Microbiol.">
        <title>Complete genome sequence of Corynebacterium casei LMG S-19264T (=DSM 44701T), isolated from a smear-ripened cheese.</title>
        <authorList>
            <consortium name="US DOE Joint Genome Institute (JGI-PGF)"/>
            <person name="Walter F."/>
            <person name="Albersmeier A."/>
            <person name="Kalinowski J."/>
            <person name="Ruckert C."/>
        </authorList>
    </citation>
    <scope>NUCLEOTIDE SEQUENCE</scope>
    <source>
        <strain evidence="6">CGMCC 1.15493</strain>
    </source>
</reference>
<dbReference type="Pfam" id="PF01266">
    <property type="entry name" value="DAO"/>
    <property type="match status" value="1"/>
</dbReference>
<feature type="compositionally biased region" description="Basic and acidic residues" evidence="4">
    <location>
        <begin position="13"/>
        <end position="26"/>
    </location>
</feature>
<comment type="caution">
    <text evidence="6">The sequence shown here is derived from an EMBL/GenBank/DDBJ whole genome shotgun (WGS) entry which is preliminary data.</text>
</comment>
<dbReference type="AlphaFoldDB" id="A0A916XVX0"/>
<dbReference type="NCBIfam" id="TIGR02352">
    <property type="entry name" value="thiamin_ThiO"/>
    <property type="match status" value="1"/>
</dbReference>
<dbReference type="PANTHER" id="PTHR13847:SF289">
    <property type="entry name" value="GLYCINE OXIDASE"/>
    <property type="match status" value="1"/>
</dbReference>
<evidence type="ECO:0000313" key="6">
    <source>
        <dbReference type="EMBL" id="GGD16778.1"/>
    </source>
</evidence>
<gene>
    <name evidence="6" type="ORF">GCM10011335_19540</name>
</gene>
<evidence type="ECO:0000256" key="1">
    <source>
        <dbReference type="ARBA" id="ARBA00004948"/>
    </source>
</evidence>
<dbReference type="GO" id="GO:0009228">
    <property type="term" value="P:thiamine biosynthetic process"/>
    <property type="evidence" value="ECO:0007669"/>
    <property type="project" value="UniProtKB-KW"/>
</dbReference>
<proteinExistence type="predicted"/>
<dbReference type="GO" id="GO:0050660">
    <property type="term" value="F:flavin adenine dinucleotide binding"/>
    <property type="evidence" value="ECO:0007669"/>
    <property type="project" value="InterPro"/>
</dbReference>
<dbReference type="SUPFAM" id="SSF54373">
    <property type="entry name" value="FAD-linked reductases, C-terminal domain"/>
    <property type="match status" value="1"/>
</dbReference>
<reference evidence="6" key="2">
    <citation type="submission" date="2020-09" db="EMBL/GenBank/DDBJ databases">
        <authorList>
            <person name="Sun Q."/>
            <person name="Zhou Y."/>
        </authorList>
    </citation>
    <scope>NUCLEOTIDE SEQUENCE</scope>
    <source>
        <strain evidence="6">CGMCC 1.15493</strain>
    </source>
</reference>
<dbReference type="InterPro" id="IPR006076">
    <property type="entry name" value="FAD-dep_OxRdtase"/>
</dbReference>